<evidence type="ECO:0000313" key="2">
    <source>
        <dbReference type="EMBL" id="MBO1325528.1"/>
    </source>
</evidence>
<feature type="transmembrane region" description="Helical" evidence="1">
    <location>
        <begin position="46"/>
        <end position="66"/>
    </location>
</feature>
<keyword evidence="1" id="KW-0472">Membrane</keyword>
<organism evidence="2 3">
    <name type="scientific">Acetobacter garciniae</name>
    <dbReference type="NCBI Taxonomy" id="2817435"/>
    <lineage>
        <taxon>Bacteria</taxon>
        <taxon>Pseudomonadati</taxon>
        <taxon>Pseudomonadota</taxon>
        <taxon>Alphaproteobacteria</taxon>
        <taxon>Acetobacterales</taxon>
        <taxon>Acetobacteraceae</taxon>
        <taxon>Acetobacter</taxon>
    </lineage>
</organism>
<evidence type="ECO:0000313" key="3">
    <source>
        <dbReference type="Proteomes" id="UP000664073"/>
    </source>
</evidence>
<sequence>MMIAAFATQDTLHEAVAELRRDTACVVETYSATPPPEIGGSSIVPVLMLGGGMVGAAGGFGMQAYATILAYPQNIGGRPNFSWPSYIPACFELAVLGAVLAGFIGYCMTVRLPRLYDPVDEARSMRTVMTGGHAVVVVHGAEGNGAVRATLARHGALKIEDITS</sequence>
<dbReference type="Pfam" id="PF11821">
    <property type="entry name" value="ActD"/>
    <property type="match status" value="1"/>
</dbReference>
<dbReference type="PANTHER" id="PTHR40394:SF2">
    <property type="entry name" value="QUINOL:CYTOCHROME C OXIDOREDUCTASE MEMBRANE PROTEIN"/>
    <property type="match status" value="1"/>
</dbReference>
<gene>
    <name evidence="2" type="ORF">J2D77_10235</name>
</gene>
<protein>
    <submittedName>
        <fullName evidence="2">DUF3341 domain-containing protein</fullName>
    </submittedName>
</protein>
<evidence type="ECO:0000256" key="1">
    <source>
        <dbReference type="SAM" id="Phobius"/>
    </source>
</evidence>
<proteinExistence type="predicted"/>
<dbReference type="InterPro" id="IPR021776">
    <property type="entry name" value="ActD"/>
</dbReference>
<dbReference type="EMBL" id="JAFVMH010000004">
    <property type="protein sequence ID" value="MBO1325528.1"/>
    <property type="molecule type" value="Genomic_DNA"/>
</dbReference>
<keyword evidence="1" id="KW-1133">Transmembrane helix</keyword>
<feature type="transmembrane region" description="Helical" evidence="1">
    <location>
        <begin position="86"/>
        <end position="106"/>
    </location>
</feature>
<keyword evidence="1" id="KW-0812">Transmembrane</keyword>
<name>A0A939HJD8_9PROT</name>
<keyword evidence="3" id="KW-1185">Reference proteome</keyword>
<dbReference type="AlphaFoldDB" id="A0A939HJD8"/>
<dbReference type="RefSeq" id="WP_207846184.1">
    <property type="nucleotide sequence ID" value="NZ_JAFVMH010000004.1"/>
</dbReference>
<comment type="caution">
    <text evidence="2">The sequence shown here is derived from an EMBL/GenBank/DDBJ whole genome shotgun (WGS) entry which is preliminary data.</text>
</comment>
<reference evidence="2" key="1">
    <citation type="submission" date="2021-03" db="EMBL/GenBank/DDBJ databases">
        <title>The complete genome sequence of Acetobacter sp. TBRC 12339.</title>
        <authorList>
            <person name="Charoenyingcharoen P."/>
            <person name="Yukphan P."/>
        </authorList>
    </citation>
    <scope>NUCLEOTIDE SEQUENCE</scope>
    <source>
        <strain evidence="2">TBRC 12339</strain>
    </source>
</reference>
<accession>A0A939HJD8</accession>
<dbReference type="Proteomes" id="UP000664073">
    <property type="component" value="Unassembled WGS sequence"/>
</dbReference>
<dbReference type="PANTHER" id="PTHR40394">
    <property type="entry name" value="LIPOPROTEIN-RELATED"/>
    <property type="match status" value="1"/>
</dbReference>